<dbReference type="Pfam" id="PF17855">
    <property type="entry name" value="MCM_lid"/>
    <property type="match status" value="1"/>
</dbReference>
<dbReference type="SUPFAM" id="SSF52540">
    <property type="entry name" value="P-loop containing nucleoside triphosphate hydrolases"/>
    <property type="match status" value="1"/>
</dbReference>
<organism evidence="2 3">
    <name type="scientific">Gongylonema pulchrum</name>
    <dbReference type="NCBI Taxonomy" id="637853"/>
    <lineage>
        <taxon>Eukaryota</taxon>
        <taxon>Metazoa</taxon>
        <taxon>Ecdysozoa</taxon>
        <taxon>Nematoda</taxon>
        <taxon>Chromadorea</taxon>
        <taxon>Rhabditida</taxon>
        <taxon>Spirurina</taxon>
        <taxon>Spiruromorpha</taxon>
        <taxon>Spiruroidea</taxon>
        <taxon>Gongylonematidae</taxon>
        <taxon>Gongylonema</taxon>
    </lineage>
</organism>
<evidence type="ECO:0000259" key="1">
    <source>
        <dbReference type="Pfam" id="PF17855"/>
    </source>
</evidence>
<dbReference type="Proteomes" id="UP000271098">
    <property type="component" value="Unassembled WGS sequence"/>
</dbReference>
<dbReference type="GO" id="GO:0000727">
    <property type="term" value="P:double-strand break repair via break-induced replication"/>
    <property type="evidence" value="ECO:0007669"/>
    <property type="project" value="TreeGrafter"/>
</dbReference>
<dbReference type="OrthoDB" id="3207464at2759"/>
<gene>
    <name evidence="2" type="ORF">GPUH_LOCUS9728</name>
</gene>
<evidence type="ECO:0000313" key="2">
    <source>
        <dbReference type="EMBL" id="VDK76545.1"/>
    </source>
</evidence>
<dbReference type="InterPro" id="IPR031327">
    <property type="entry name" value="MCM"/>
</dbReference>
<dbReference type="GO" id="GO:0005634">
    <property type="term" value="C:nucleus"/>
    <property type="evidence" value="ECO:0007669"/>
    <property type="project" value="TreeGrafter"/>
</dbReference>
<dbReference type="PANTHER" id="PTHR11630">
    <property type="entry name" value="DNA REPLICATION LICENSING FACTOR MCM FAMILY MEMBER"/>
    <property type="match status" value="1"/>
</dbReference>
<dbReference type="GO" id="GO:0006270">
    <property type="term" value="P:DNA replication initiation"/>
    <property type="evidence" value="ECO:0007669"/>
    <property type="project" value="TreeGrafter"/>
</dbReference>
<accession>A0A3P6T6Z8</accession>
<dbReference type="AlphaFoldDB" id="A0A3P6T6Z8"/>
<reference evidence="2 3" key="1">
    <citation type="submission" date="2018-11" db="EMBL/GenBank/DDBJ databases">
        <authorList>
            <consortium name="Pathogen Informatics"/>
        </authorList>
    </citation>
    <scope>NUCLEOTIDE SEQUENCE [LARGE SCALE GENOMIC DNA]</scope>
</reference>
<dbReference type="GO" id="GO:0005524">
    <property type="term" value="F:ATP binding"/>
    <property type="evidence" value="ECO:0007669"/>
    <property type="project" value="InterPro"/>
</dbReference>
<dbReference type="EMBL" id="UYRT01033281">
    <property type="protein sequence ID" value="VDK76545.1"/>
    <property type="molecule type" value="Genomic_DNA"/>
</dbReference>
<dbReference type="GO" id="GO:0042555">
    <property type="term" value="C:MCM complex"/>
    <property type="evidence" value="ECO:0007669"/>
    <property type="project" value="TreeGrafter"/>
</dbReference>
<dbReference type="InterPro" id="IPR041562">
    <property type="entry name" value="MCM_lid"/>
</dbReference>
<dbReference type="GO" id="GO:0003697">
    <property type="term" value="F:single-stranded DNA binding"/>
    <property type="evidence" value="ECO:0007669"/>
    <property type="project" value="TreeGrafter"/>
</dbReference>
<dbReference type="InterPro" id="IPR027417">
    <property type="entry name" value="P-loop_NTPase"/>
</dbReference>
<dbReference type="Gene3D" id="3.40.50.300">
    <property type="entry name" value="P-loop containing nucleotide triphosphate hydrolases"/>
    <property type="match status" value="1"/>
</dbReference>
<keyword evidence="3" id="KW-1185">Reference proteome</keyword>
<sequence length="121" mass="14103">MAEHITYVHMKGREPDKEGMKPLDMSLMRRYIAICKRKQPVLDERLRDRLVDMYVDLRKEARTNKDSTFVSARSLMAVIRLSTALARLRLADEVDTVDIDEAIRLLEVCPVVFLAKPLPFW</sequence>
<name>A0A3P6T6Z8_9BILA</name>
<dbReference type="PANTHER" id="PTHR11630:SF26">
    <property type="entry name" value="DNA REPLICATION LICENSING FACTOR MCM7"/>
    <property type="match status" value="1"/>
</dbReference>
<dbReference type="GO" id="GO:0017116">
    <property type="term" value="F:single-stranded DNA helicase activity"/>
    <property type="evidence" value="ECO:0007669"/>
    <property type="project" value="TreeGrafter"/>
</dbReference>
<proteinExistence type="predicted"/>
<evidence type="ECO:0000313" key="3">
    <source>
        <dbReference type="Proteomes" id="UP000271098"/>
    </source>
</evidence>
<feature type="domain" description="MCM AAA-lid" evidence="1">
    <location>
        <begin position="27"/>
        <end position="108"/>
    </location>
</feature>
<protein>
    <recommendedName>
        <fullName evidence="1">MCM AAA-lid domain-containing protein</fullName>
    </recommendedName>
</protein>
<dbReference type="GO" id="GO:0006271">
    <property type="term" value="P:DNA strand elongation involved in DNA replication"/>
    <property type="evidence" value="ECO:0007669"/>
    <property type="project" value="TreeGrafter"/>
</dbReference>